<dbReference type="InterPro" id="IPR011044">
    <property type="entry name" value="Quino_amine_DH_bsu"/>
</dbReference>
<evidence type="ECO:0000259" key="3">
    <source>
        <dbReference type="Pfam" id="PF01345"/>
    </source>
</evidence>
<feature type="chain" id="PRO_5028952482" evidence="2">
    <location>
        <begin position="36"/>
        <end position="669"/>
    </location>
</feature>
<sequence length="669" mass="66347">MYTFTSGLRRALGRTGIAVATGLALVLTVPGVALAAPGDLDPTFDGDGRVVTDFGGYDESRGMALQPDGKIVTVGLVQPYESGEVDFALARYNPNGALDSGFGTGGKVITDVRGSEDYANGVAVQADGKIVVVGRTSDPETLNPEFTVVRYNPDGTLDTGFGTGGAVVTEFGTGGPSEAFSVKVQADGGIVAVGSSGAAFALARYNSDGSLDTGFDGDGRVTTTFAGGGATAFDVALQSDGKIVAAGRAGYNYPANASDFALARYNGDGSLDTGFDADGRVTTAFADADVIGGVALQSDGKIVVSGFSDFDFALARYNPTGTLDSGFSGDGKVTTDFGSGTLDRGSDLALQSDGKIVVAGMSQAEFAVARYNPDGNLDSGFGTGGKVTADVANGFFDTAGAVALQPDGKIVASGNTGDDRGLVRYQVAGTPPPPPGVDLSVRKTGPTTVSIGDRPTYSVTVTNNSTTTSATGVSLSETLSGPAASVVSAIPSTGTCTLTATGATCSLGVLAPGGSATVQIAAEPRATGTLSDRATVGAAQSDPDSGNNTATATTTVNNARGCTRVGTSGNDTLNGTFGPDVICALGGDDTVNAGSGGDTVHGGYGNDRLDGSVGNDTLNGGPGNDNLIGNDGNDSLNTVDNVSGNDTANGGSGTDTCTTDSGDTRISCP</sequence>
<dbReference type="AlphaFoldDB" id="A0A7H8T7Z8"/>
<name>A0A7H8T7Z8_STRCX</name>
<evidence type="ECO:0000313" key="4">
    <source>
        <dbReference type="EMBL" id="QKZ19172.1"/>
    </source>
</evidence>
<evidence type="ECO:0000313" key="5">
    <source>
        <dbReference type="Proteomes" id="UP000509418"/>
    </source>
</evidence>
<feature type="domain" description="DUF11" evidence="3">
    <location>
        <begin position="438"/>
        <end position="553"/>
    </location>
</feature>
<dbReference type="EMBL" id="CP056041">
    <property type="protein sequence ID" value="QKZ19172.1"/>
    <property type="molecule type" value="Genomic_DNA"/>
</dbReference>
<dbReference type="PANTHER" id="PTHR42754">
    <property type="entry name" value="ENDOGLUCANASE"/>
    <property type="match status" value="1"/>
</dbReference>
<feature type="compositionally biased region" description="Low complexity" evidence="1">
    <location>
        <begin position="624"/>
        <end position="637"/>
    </location>
</feature>
<dbReference type="SUPFAM" id="SSF50969">
    <property type="entry name" value="YVTN repeat-like/Quinoprotein amine dehydrogenase"/>
    <property type="match status" value="1"/>
</dbReference>
<dbReference type="InterPro" id="IPR018511">
    <property type="entry name" value="Hemolysin-typ_Ca-bd_CS"/>
</dbReference>
<reference evidence="4 5" key="1">
    <citation type="submission" date="2020-06" db="EMBL/GenBank/DDBJ databases">
        <title>Genome mining for natural products.</title>
        <authorList>
            <person name="Zhang B."/>
            <person name="Shi J."/>
            <person name="Ge H."/>
        </authorList>
    </citation>
    <scope>NUCLEOTIDE SEQUENCE [LARGE SCALE GENOMIC DNA]</scope>
    <source>
        <strain evidence="4 5">NA02069</strain>
    </source>
</reference>
<feature type="signal peptide" evidence="2">
    <location>
        <begin position="1"/>
        <end position="35"/>
    </location>
</feature>
<dbReference type="InterPro" id="IPR011049">
    <property type="entry name" value="Serralysin-like_metalloprot_C"/>
</dbReference>
<keyword evidence="5" id="KW-1185">Reference proteome</keyword>
<dbReference type="InterPro" id="IPR001343">
    <property type="entry name" value="Hemolysn_Ca-bd"/>
</dbReference>
<dbReference type="Pfam" id="PF17164">
    <property type="entry name" value="DUF5122"/>
    <property type="match status" value="7"/>
</dbReference>
<dbReference type="Proteomes" id="UP000509418">
    <property type="component" value="Chromosome"/>
</dbReference>
<dbReference type="PROSITE" id="PS00330">
    <property type="entry name" value="HEMOLYSIN_CALCIUM"/>
    <property type="match status" value="1"/>
</dbReference>
<dbReference type="PANTHER" id="PTHR42754:SF1">
    <property type="entry name" value="LIPOPROTEIN"/>
    <property type="match status" value="1"/>
</dbReference>
<protein>
    <submittedName>
        <fullName evidence="4">DUF11 domain-containing protein</fullName>
    </submittedName>
</protein>
<keyword evidence="2" id="KW-0732">Signal</keyword>
<dbReference type="Pfam" id="PF01345">
    <property type="entry name" value="DUF11"/>
    <property type="match status" value="1"/>
</dbReference>
<proteinExistence type="predicted"/>
<dbReference type="RefSeq" id="WP_176575754.1">
    <property type="nucleotide sequence ID" value="NZ_CBDRGH010000032.1"/>
</dbReference>
<dbReference type="NCBIfam" id="TIGR02608">
    <property type="entry name" value="delta_60_rpt"/>
    <property type="match status" value="7"/>
</dbReference>
<evidence type="ECO:0000256" key="2">
    <source>
        <dbReference type="SAM" id="SignalP"/>
    </source>
</evidence>
<accession>A0A7H8T7Z8</accession>
<gene>
    <name evidence="4" type="ORF">HUT05_18420</name>
</gene>
<dbReference type="GO" id="GO:0005509">
    <property type="term" value="F:calcium ion binding"/>
    <property type="evidence" value="ECO:0007669"/>
    <property type="project" value="InterPro"/>
</dbReference>
<dbReference type="PRINTS" id="PR00313">
    <property type="entry name" value="CABNDNGRPT"/>
</dbReference>
<dbReference type="Gene3D" id="2.150.10.10">
    <property type="entry name" value="Serralysin-like metalloprotease, C-terminal"/>
    <property type="match status" value="2"/>
</dbReference>
<organism evidence="4 5">
    <name type="scientific">Streptomyces chartreusis</name>
    <dbReference type="NCBI Taxonomy" id="1969"/>
    <lineage>
        <taxon>Bacteria</taxon>
        <taxon>Bacillati</taxon>
        <taxon>Actinomycetota</taxon>
        <taxon>Actinomycetes</taxon>
        <taxon>Kitasatosporales</taxon>
        <taxon>Streptomycetaceae</taxon>
        <taxon>Streptomyces</taxon>
    </lineage>
</organism>
<dbReference type="InterPro" id="IPR001434">
    <property type="entry name" value="OmcB-like_DUF11"/>
</dbReference>
<dbReference type="Gene3D" id="2.80.10.50">
    <property type="match status" value="4"/>
</dbReference>
<dbReference type="InterPro" id="IPR013431">
    <property type="entry name" value="Delta_60_rpt"/>
</dbReference>
<feature type="region of interest" description="Disordered" evidence="1">
    <location>
        <begin position="617"/>
        <end position="669"/>
    </location>
</feature>
<evidence type="ECO:0000256" key="1">
    <source>
        <dbReference type="SAM" id="MobiDB-lite"/>
    </source>
</evidence>
<feature type="compositionally biased region" description="Polar residues" evidence="1">
    <location>
        <begin position="638"/>
        <end position="649"/>
    </location>
</feature>
<dbReference type="SUPFAM" id="SSF51120">
    <property type="entry name" value="beta-Roll"/>
    <property type="match status" value="1"/>
</dbReference>
<dbReference type="Pfam" id="PF00353">
    <property type="entry name" value="HemolysinCabind"/>
    <property type="match status" value="3"/>
</dbReference>